<gene>
    <name evidence="2" type="ORF">SLEP1_g17213</name>
</gene>
<evidence type="ECO:0000313" key="3">
    <source>
        <dbReference type="Proteomes" id="UP001054252"/>
    </source>
</evidence>
<feature type="region of interest" description="Disordered" evidence="1">
    <location>
        <begin position="24"/>
        <end position="54"/>
    </location>
</feature>
<dbReference type="Proteomes" id="UP001054252">
    <property type="component" value="Unassembled WGS sequence"/>
</dbReference>
<comment type="caution">
    <text evidence="2">The sequence shown here is derived from an EMBL/GenBank/DDBJ whole genome shotgun (WGS) entry which is preliminary data.</text>
</comment>
<dbReference type="InterPro" id="IPR019809">
    <property type="entry name" value="Histone_H4_CS"/>
</dbReference>
<feature type="compositionally biased region" description="Basic residues" evidence="1">
    <location>
        <begin position="31"/>
        <end position="44"/>
    </location>
</feature>
<feature type="compositionally biased region" description="Basic and acidic residues" evidence="1">
    <location>
        <begin position="45"/>
        <end position="54"/>
    </location>
</feature>
<evidence type="ECO:0000256" key="1">
    <source>
        <dbReference type="SAM" id="MobiDB-lite"/>
    </source>
</evidence>
<evidence type="ECO:0000313" key="2">
    <source>
        <dbReference type="EMBL" id="GKV05173.1"/>
    </source>
</evidence>
<reference evidence="2 3" key="1">
    <citation type="journal article" date="2021" name="Commun. Biol.">
        <title>The genome of Shorea leprosula (Dipterocarpaceae) highlights the ecological relevance of drought in aseasonal tropical rainforests.</title>
        <authorList>
            <person name="Ng K.K.S."/>
            <person name="Kobayashi M.J."/>
            <person name="Fawcett J.A."/>
            <person name="Hatakeyama M."/>
            <person name="Paape T."/>
            <person name="Ng C.H."/>
            <person name="Ang C.C."/>
            <person name="Tnah L.H."/>
            <person name="Lee C.T."/>
            <person name="Nishiyama T."/>
            <person name="Sese J."/>
            <person name="O'Brien M.J."/>
            <person name="Copetti D."/>
            <person name="Mohd Noor M.I."/>
            <person name="Ong R.C."/>
            <person name="Putra M."/>
            <person name="Sireger I.Z."/>
            <person name="Indrioko S."/>
            <person name="Kosugi Y."/>
            <person name="Izuno A."/>
            <person name="Isagi Y."/>
            <person name="Lee S.L."/>
            <person name="Shimizu K.K."/>
        </authorList>
    </citation>
    <scope>NUCLEOTIDE SEQUENCE [LARGE SCALE GENOMIC DNA]</scope>
    <source>
        <strain evidence="2">214</strain>
    </source>
</reference>
<protein>
    <submittedName>
        <fullName evidence="2">Uncharacterized protein</fullName>
    </submittedName>
</protein>
<keyword evidence="3" id="KW-1185">Reference proteome</keyword>
<proteinExistence type="predicted"/>
<name>A0AAV5J414_9ROSI</name>
<dbReference type="EMBL" id="BPVZ01000023">
    <property type="protein sequence ID" value="GKV05173.1"/>
    <property type="molecule type" value="Genomic_DNA"/>
</dbReference>
<sequence>MQGRRKSNLHFWVNHRIEVVRKQKVKEGKMSRRGKGGAKRHRKVLHEASDHASV</sequence>
<dbReference type="GO" id="GO:0000786">
    <property type="term" value="C:nucleosome"/>
    <property type="evidence" value="ECO:0007669"/>
    <property type="project" value="InterPro"/>
</dbReference>
<dbReference type="PROSITE" id="PS00047">
    <property type="entry name" value="HISTONE_H4"/>
    <property type="match status" value="1"/>
</dbReference>
<organism evidence="2 3">
    <name type="scientific">Rubroshorea leprosula</name>
    <dbReference type="NCBI Taxonomy" id="152421"/>
    <lineage>
        <taxon>Eukaryota</taxon>
        <taxon>Viridiplantae</taxon>
        <taxon>Streptophyta</taxon>
        <taxon>Embryophyta</taxon>
        <taxon>Tracheophyta</taxon>
        <taxon>Spermatophyta</taxon>
        <taxon>Magnoliopsida</taxon>
        <taxon>eudicotyledons</taxon>
        <taxon>Gunneridae</taxon>
        <taxon>Pentapetalae</taxon>
        <taxon>rosids</taxon>
        <taxon>malvids</taxon>
        <taxon>Malvales</taxon>
        <taxon>Dipterocarpaceae</taxon>
        <taxon>Rubroshorea</taxon>
    </lineage>
</organism>
<accession>A0AAV5J414</accession>
<dbReference type="AlphaFoldDB" id="A0AAV5J414"/>
<dbReference type="GO" id="GO:0003677">
    <property type="term" value="F:DNA binding"/>
    <property type="evidence" value="ECO:0007669"/>
    <property type="project" value="InterPro"/>
</dbReference>